<proteinExistence type="inferred from homology"/>
<keyword evidence="3 8" id="KW-0812">Transmembrane</keyword>
<feature type="transmembrane region" description="Helical" evidence="8">
    <location>
        <begin position="256"/>
        <end position="273"/>
    </location>
</feature>
<sequence>MPSGRVHYALKYLRVLNELMGASFSRRGSSSLNYRVCLVILHSSFTVLVLGDVWWWCSQYHPISTRLVKTIKFLLKVSLVVGAVFTPLWSKKNKVVTLIPSLESVDNLVSSTEDNRKLLTHLDLFLLVLFSATCLTHHLLSRNKICDLIFDLLSDLEEFQALTIILTSLKLLTLLSNFLDETNDHLQNSLYSSAPEIDTIGDRYKKLYRVLELWNDVHGVQLLQIFLYYFVVLVDSVVTLVTDFRLNGWGFSWKRVVVVETALVYLVLSFYVSRTGHRVLQQKYKVSKIILTKLVRTGLTKCAEDSLIGLLRRIYTGPNFVSAADYFALDYSFMLSLLAAITSYIVILLQLE</sequence>
<keyword evidence="10" id="KW-1185">Reference proteome</keyword>
<evidence type="ECO:0000256" key="1">
    <source>
        <dbReference type="ARBA" id="ARBA00004651"/>
    </source>
</evidence>
<dbReference type="InterPro" id="IPR013604">
    <property type="entry name" value="7TM_chemorcpt"/>
</dbReference>
<dbReference type="GO" id="GO:0007635">
    <property type="term" value="P:chemosensory behavior"/>
    <property type="evidence" value="ECO:0007669"/>
    <property type="project" value="TreeGrafter"/>
</dbReference>
<dbReference type="Pfam" id="PF08395">
    <property type="entry name" value="7tm_7"/>
    <property type="match status" value="1"/>
</dbReference>
<dbReference type="GO" id="GO:0007165">
    <property type="term" value="P:signal transduction"/>
    <property type="evidence" value="ECO:0007669"/>
    <property type="project" value="UniProtKB-KW"/>
</dbReference>
<dbReference type="PANTHER" id="PTHR21143">
    <property type="entry name" value="INVERTEBRATE GUSTATORY RECEPTOR"/>
    <property type="match status" value="1"/>
</dbReference>
<evidence type="ECO:0000256" key="2">
    <source>
        <dbReference type="ARBA" id="ARBA00022475"/>
    </source>
</evidence>
<evidence type="ECO:0000256" key="5">
    <source>
        <dbReference type="ARBA" id="ARBA00023136"/>
    </source>
</evidence>
<feature type="transmembrane region" description="Helical" evidence="8">
    <location>
        <begin position="225"/>
        <end position="244"/>
    </location>
</feature>
<evidence type="ECO:0000313" key="10">
    <source>
        <dbReference type="Proteomes" id="UP001168821"/>
    </source>
</evidence>
<evidence type="ECO:0000256" key="7">
    <source>
        <dbReference type="ARBA" id="ARBA00023224"/>
    </source>
</evidence>
<dbReference type="GO" id="GO:0005886">
    <property type="term" value="C:plasma membrane"/>
    <property type="evidence" value="ECO:0007669"/>
    <property type="project" value="UniProtKB-SubCell"/>
</dbReference>
<name>A0AA38MHJ6_9CUCU</name>
<comment type="subcellular location">
    <subcellularLocation>
        <location evidence="1 8">Cell membrane</location>
        <topology evidence="1 8">Multi-pass membrane protein</topology>
    </subcellularLocation>
</comment>
<evidence type="ECO:0000256" key="3">
    <source>
        <dbReference type="ARBA" id="ARBA00022692"/>
    </source>
</evidence>
<feature type="transmembrane region" description="Helical" evidence="8">
    <location>
        <begin position="331"/>
        <end position="351"/>
    </location>
</feature>
<keyword evidence="4 8" id="KW-1133">Transmembrane helix</keyword>
<feature type="transmembrane region" description="Helical" evidence="8">
    <location>
        <begin position="32"/>
        <end position="57"/>
    </location>
</feature>
<comment type="similarity">
    <text evidence="8">Belongs to the insect chemoreceptor superfamily. Gustatory receptor (GR) family.</text>
</comment>
<gene>
    <name evidence="9" type="ORF">Zmor_009243</name>
</gene>
<dbReference type="Proteomes" id="UP001168821">
    <property type="component" value="Unassembled WGS sequence"/>
</dbReference>
<keyword evidence="5 8" id="KW-0472">Membrane</keyword>
<keyword evidence="7 8" id="KW-0807">Transducer</keyword>
<dbReference type="PANTHER" id="PTHR21143:SF133">
    <property type="entry name" value="GUSTATORY AND PHEROMONE RECEPTOR 32A-RELATED"/>
    <property type="match status" value="1"/>
</dbReference>
<comment type="function">
    <text evidence="8">Gustatory receptor which mediates acceptance or avoidance behavior, depending on its substrates.</text>
</comment>
<dbReference type="GO" id="GO:0043025">
    <property type="term" value="C:neuronal cell body"/>
    <property type="evidence" value="ECO:0007669"/>
    <property type="project" value="TreeGrafter"/>
</dbReference>
<dbReference type="AlphaFoldDB" id="A0AA38MHJ6"/>
<dbReference type="GO" id="GO:0008049">
    <property type="term" value="P:male courtship behavior"/>
    <property type="evidence" value="ECO:0007669"/>
    <property type="project" value="TreeGrafter"/>
</dbReference>
<dbReference type="GO" id="GO:0030425">
    <property type="term" value="C:dendrite"/>
    <property type="evidence" value="ECO:0007669"/>
    <property type="project" value="TreeGrafter"/>
</dbReference>
<dbReference type="GO" id="GO:0030424">
    <property type="term" value="C:axon"/>
    <property type="evidence" value="ECO:0007669"/>
    <property type="project" value="TreeGrafter"/>
</dbReference>
<comment type="caution">
    <text evidence="8">Lacks conserved residue(s) required for the propagation of feature annotation.</text>
</comment>
<protein>
    <recommendedName>
        <fullName evidence="8">Gustatory receptor</fullName>
    </recommendedName>
</protein>
<evidence type="ECO:0000256" key="8">
    <source>
        <dbReference type="RuleBase" id="RU363108"/>
    </source>
</evidence>
<keyword evidence="6 8" id="KW-0675">Receptor</keyword>
<reference evidence="9" key="1">
    <citation type="journal article" date="2023" name="G3 (Bethesda)">
        <title>Whole genome assemblies of Zophobas morio and Tenebrio molitor.</title>
        <authorList>
            <person name="Kaur S."/>
            <person name="Stinson S.A."/>
            <person name="diCenzo G.C."/>
        </authorList>
    </citation>
    <scope>NUCLEOTIDE SEQUENCE</scope>
    <source>
        <strain evidence="9">QUZm001</strain>
    </source>
</reference>
<dbReference type="GO" id="GO:0050909">
    <property type="term" value="P:sensory perception of taste"/>
    <property type="evidence" value="ECO:0007669"/>
    <property type="project" value="InterPro"/>
</dbReference>
<accession>A0AA38MHJ6</accession>
<evidence type="ECO:0000256" key="6">
    <source>
        <dbReference type="ARBA" id="ARBA00023170"/>
    </source>
</evidence>
<organism evidence="9 10">
    <name type="scientific">Zophobas morio</name>
    <dbReference type="NCBI Taxonomy" id="2755281"/>
    <lineage>
        <taxon>Eukaryota</taxon>
        <taxon>Metazoa</taxon>
        <taxon>Ecdysozoa</taxon>
        <taxon>Arthropoda</taxon>
        <taxon>Hexapoda</taxon>
        <taxon>Insecta</taxon>
        <taxon>Pterygota</taxon>
        <taxon>Neoptera</taxon>
        <taxon>Endopterygota</taxon>
        <taxon>Coleoptera</taxon>
        <taxon>Polyphaga</taxon>
        <taxon>Cucujiformia</taxon>
        <taxon>Tenebrionidae</taxon>
        <taxon>Zophobas</taxon>
    </lineage>
</organism>
<dbReference type="EMBL" id="JALNTZ010000003">
    <property type="protein sequence ID" value="KAJ3657440.1"/>
    <property type="molecule type" value="Genomic_DNA"/>
</dbReference>
<evidence type="ECO:0000256" key="4">
    <source>
        <dbReference type="ARBA" id="ARBA00022989"/>
    </source>
</evidence>
<comment type="caution">
    <text evidence="9">The sequence shown here is derived from an EMBL/GenBank/DDBJ whole genome shotgun (WGS) entry which is preliminary data.</text>
</comment>
<feature type="transmembrane region" description="Helical" evidence="8">
    <location>
        <begin position="118"/>
        <end position="140"/>
    </location>
</feature>
<evidence type="ECO:0000313" key="9">
    <source>
        <dbReference type="EMBL" id="KAJ3657440.1"/>
    </source>
</evidence>
<keyword evidence="2 8" id="KW-1003">Cell membrane</keyword>